<dbReference type="GO" id="GO:0006313">
    <property type="term" value="P:DNA transposition"/>
    <property type="evidence" value="ECO:0007669"/>
    <property type="project" value="InterPro"/>
</dbReference>
<protein>
    <submittedName>
        <fullName evidence="3">Transposase</fullName>
    </submittedName>
</protein>
<gene>
    <name evidence="3" type="ORF">PNW85_17885</name>
</gene>
<evidence type="ECO:0000313" key="3">
    <source>
        <dbReference type="EMBL" id="MDB8688494.1"/>
    </source>
</evidence>
<dbReference type="Pfam" id="PF01609">
    <property type="entry name" value="DDE_Tnp_1"/>
    <property type="match status" value="1"/>
</dbReference>
<proteinExistence type="predicted"/>
<evidence type="ECO:0000313" key="4">
    <source>
        <dbReference type="Proteomes" id="UP001212160"/>
    </source>
</evidence>
<feature type="domain" description="Transposase IS4-like" evidence="2">
    <location>
        <begin position="61"/>
        <end position="240"/>
    </location>
</feature>
<dbReference type="RefSeq" id="WP_272108266.1">
    <property type="nucleotide sequence ID" value="NZ_JAQMLA010000090.1"/>
</dbReference>
<dbReference type="InterPro" id="IPR002559">
    <property type="entry name" value="Transposase_11"/>
</dbReference>
<dbReference type="GO" id="GO:0003677">
    <property type="term" value="F:DNA binding"/>
    <property type="evidence" value="ECO:0007669"/>
    <property type="project" value="InterPro"/>
</dbReference>
<dbReference type="EMBL" id="JAQMLA010000090">
    <property type="protein sequence ID" value="MDB8688494.1"/>
    <property type="molecule type" value="Genomic_DNA"/>
</dbReference>
<evidence type="ECO:0000259" key="2">
    <source>
        <dbReference type="Pfam" id="PF01609"/>
    </source>
</evidence>
<dbReference type="AlphaFoldDB" id="A0AAW6DPG3"/>
<keyword evidence="1" id="KW-0175">Coiled coil</keyword>
<name>A0AAW6DPG3_MEDGN</name>
<reference evidence="3" key="1">
    <citation type="submission" date="2023-01" db="EMBL/GenBank/DDBJ databases">
        <title>Human gut microbiome strain richness.</title>
        <authorList>
            <person name="Chen-Liaw A."/>
        </authorList>
    </citation>
    <scope>NUCLEOTIDE SEQUENCE</scope>
    <source>
        <strain evidence="3">RTP21484st1_H11_RTP21484_190118</strain>
    </source>
</reference>
<dbReference type="Proteomes" id="UP001212160">
    <property type="component" value="Unassembled WGS sequence"/>
</dbReference>
<dbReference type="GO" id="GO:0004803">
    <property type="term" value="F:transposase activity"/>
    <property type="evidence" value="ECO:0007669"/>
    <property type="project" value="InterPro"/>
</dbReference>
<feature type="coiled-coil region" evidence="1">
    <location>
        <begin position="58"/>
        <end position="85"/>
    </location>
</feature>
<comment type="caution">
    <text evidence="3">The sequence shown here is derived from an EMBL/GenBank/DDBJ whole genome shotgun (WGS) entry which is preliminary data.</text>
</comment>
<accession>A0AAW6DPG3</accession>
<sequence length="298" mass="35008">MCDKISIRYFSHIRTVIDENGNKKKDYYHKVLEAKIVLSDNLILSLGTEFIENESENVSKQDCELAAAKRLLARIKKEYKRLQICLLGDALYCVEPVMKICRDNEWKYIFNLKEGNQKNVVNDYRWISNGGAKNTMKCISAEHGIGGYINHVEETTGKTETFNVFEYEYTKIIKKRKVKVCFMWATNIEIKDRNLEELILAGRKRWKIENEGFNNQKNGIYKIEHMNSRNTNAMKNHYLITQITDILMQLYLACNKLVKEIKQSIKNTSSRLLESFRRHTITDEDVFHISKYTTVHLE</sequence>
<organism evidence="3 4">
    <name type="scientific">Mediterraneibacter gnavus</name>
    <name type="common">Ruminococcus gnavus</name>
    <dbReference type="NCBI Taxonomy" id="33038"/>
    <lineage>
        <taxon>Bacteria</taxon>
        <taxon>Bacillati</taxon>
        <taxon>Bacillota</taxon>
        <taxon>Clostridia</taxon>
        <taxon>Lachnospirales</taxon>
        <taxon>Lachnospiraceae</taxon>
        <taxon>Mediterraneibacter</taxon>
    </lineage>
</organism>
<evidence type="ECO:0000256" key="1">
    <source>
        <dbReference type="SAM" id="Coils"/>
    </source>
</evidence>